<evidence type="ECO:0000256" key="6">
    <source>
        <dbReference type="RuleBase" id="RU363077"/>
    </source>
</evidence>
<dbReference type="KEGG" id="zju:107404631"/>
<evidence type="ECO:0000256" key="7">
    <source>
        <dbReference type="SAM" id="MobiDB-lite"/>
    </source>
</evidence>
<feature type="compositionally biased region" description="Polar residues" evidence="7">
    <location>
        <begin position="379"/>
        <end position="393"/>
    </location>
</feature>
<dbReference type="InterPro" id="IPR037185">
    <property type="entry name" value="EmrE-like"/>
</dbReference>
<dbReference type="GO" id="GO:0022857">
    <property type="term" value="F:transmembrane transporter activity"/>
    <property type="evidence" value="ECO:0007669"/>
    <property type="project" value="InterPro"/>
</dbReference>
<feature type="transmembrane region" description="Helical" evidence="6">
    <location>
        <begin position="21"/>
        <end position="38"/>
    </location>
</feature>
<gene>
    <name evidence="10" type="primary">LOC107404631</name>
</gene>
<proteinExistence type="inferred from homology"/>
<organism evidence="9 10">
    <name type="scientific">Ziziphus jujuba</name>
    <name type="common">Chinese jujube</name>
    <name type="synonym">Ziziphus sativa</name>
    <dbReference type="NCBI Taxonomy" id="326968"/>
    <lineage>
        <taxon>Eukaryota</taxon>
        <taxon>Viridiplantae</taxon>
        <taxon>Streptophyta</taxon>
        <taxon>Embryophyta</taxon>
        <taxon>Tracheophyta</taxon>
        <taxon>Spermatophyta</taxon>
        <taxon>Magnoliopsida</taxon>
        <taxon>eudicotyledons</taxon>
        <taxon>Gunneridae</taxon>
        <taxon>Pentapetalae</taxon>
        <taxon>rosids</taxon>
        <taxon>fabids</taxon>
        <taxon>Rosales</taxon>
        <taxon>Rhamnaceae</taxon>
        <taxon>Paliureae</taxon>
        <taxon>Ziziphus</taxon>
    </lineage>
</organism>
<keyword evidence="9" id="KW-1185">Reference proteome</keyword>
<dbReference type="InParanoid" id="A0A6P3YST7"/>
<feature type="transmembrane region" description="Helical" evidence="6">
    <location>
        <begin position="223"/>
        <end position="245"/>
    </location>
</feature>
<keyword evidence="3 6" id="KW-0812">Transmembrane</keyword>
<feature type="transmembrane region" description="Helical" evidence="6">
    <location>
        <begin position="260"/>
        <end position="277"/>
    </location>
</feature>
<name>A0A6P3YST7_ZIZJJ</name>
<feature type="transmembrane region" description="Helical" evidence="6">
    <location>
        <begin position="116"/>
        <end position="134"/>
    </location>
</feature>
<evidence type="ECO:0000259" key="8">
    <source>
        <dbReference type="Pfam" id="PF00892"/>
    </source>
</evidence>
<dbReference type="InterPro" id="IPR000620">
    <property type="entry name" value="EamA_dom"/>
</dbReference>
<feature type="transmembrane region" description="Helical" evidence="6">
    <location>
        <begin position="192"/>
        <end position="211"/>
    </location>
</feature>
<feature type="domain" description="EamA" evidence="8">
    <location>
        <begin position="194"/>
        <end position="332"/>
    </location>
</feature>
<dbReference type="SUPFAM" id="SSF103481">
    <property type="entry name" value="Multidrug resistance efflux transporter EmrE"/>
    <property type="match status" value="2"/>
</dbReference>
<feature type="transmembrane region" description="Helical" evidence="6">
    <location>
        <begin position="146"/>
        <end position="164"/>
    </location>
</feature>
<feature type="transmembrane region" description="Helical" evidence="6">
    <location>
        <begin position="83"/>
        <end position="104"/>
    </location>
</feature>
<reference evidence="10" key="1">
    <citation type="submission" date="2025-08" db="UniProtKB">
        <authorList>
            <consortium name="RefSeq"/>
        </authorList>
    </citation>
    <scope>IDENTIFICATION</scope>
    <source>
        <tissue evidence="10">Seedling</tissue>
    </source>
</reference>
<protein>
    <recommendedName>
        <fullName evidence="6">WAT1-related protein</fullName>
    </recommendedName>
</protein>
<dbReference type="InterPro" id="IPR030184">
    <property type="entry name" value="WAT1-related"/>
</dbReference>
<evidence type="ECO:0000256" key="4">
    <source>
        <dbReference type="ARBA" id="ARBA00022989"/>
    </source>
</evidence>
<evidence type="ECO:0000256" key="2">
    <source>
        <dbReference type="ARBA" id="ARBA00007635"/>
    </source>
</evidence>
<dbReference type="GeneID" id="107404631"/>
<dbReference type="Proteomes" id="UP001652623">
    <property type="component" value="Chromosome 5"/>
</dbReference>
<comment type="similarity">
    <text evidence="2 6">Belongs to the drug/metabolite transporter (DMT) superfamily. Plant drug/metabolite exporter (P-DME) (TC 2.A.7.4) family.</text>
</comment>
<evidence type="ECO:0000313" key="9">
    <source>
        <dbReference type="Proteomes" id="UP001652623"/>
    </source>
</evidence>
<keyword evidence="5 6" id="KW-0472">Membrane</keyword>
<feature type="transmembrane region" description="Helical" evidence="6">
    <location>
        <begin position="289"/>
        <end position="309"/>
    </location>
</feature>
<dbReference type="RefSeq" id="XP_015867091.1">
    <property type="nucleotide sequence ID" value="XM_016011605.4"/>
</dbReference>
<evidence type="ECO:0000256" key="5">
    <source>
        <dbReference type="ARBA" id="ARBA00023136"/>
    </source>
</evidence>
<sequence length="400" mass="42950">MADEESSSHGKVVKVMKSAKPYLLMVGLQFGFAGMYIVSKSTLNHGMNQYVLVVYRNAFAALSLAPFALLLERKTRPKMTIPIFLQIMVLGFTEPILDQGFSYLGMKYTSTSFTSALMNAVPSITFVIALIFRLEKVKMKERRSQAKIIGTMVTFSGTLLMTIYKGPVVDLFTSSKSNYNGSSSGDETGKHWLLGTIFILISCTAWSSFYVMQSIMLKKYPAALSLSALICAAATVQGGVLAVAVEHNASAWKLGWDSKLLAAVYAGVVNSGIAYYVQGAVMKSRGPVFVTAFNPLCMVIVAVLGSCILAETIHLGSIIGAIIIAVGLYSVVWGKSKDYSDSVPPPPSSSSTTTIPKGGEPQELPLTSPNGAKIVDFAGNNSDQQQTEKSVNVPNIVLKS</sequence>
<dbReference type="AlphaFoldDB" id="A0A6P3YST7"/>
<evidence type="ECO:0000313" key="10">
    <source>
        <dbReference type="RefSeq" id="XP_015867091.1"/>
    </source>
</evidence>
<dbReference type="PANTHER" id="PTHR31218">
    <property type="entry name" value="WAT1-RELATED PROTEIN"/>
    <property type="match status" value="1"/>
</dbReference>
<evidence type="ECO:0000256" key="1">
    <source>
        <dbReference type="ARBA" id="ARBA00004141"/>
    </source>
</evidence>
<feature type="domain" description="EamA" evidence="8">
    <location>
        <begin position="22"/>
        <end position="162"/>
    </location>
</feature>
<feature type="transmembrane region" description="Helical" evidence="6">
    <location>
        <begin position="50"/>
        <end position="71"/>
    </location>
</feature>
<keyword evidence="4 6" id="KW-1133">Transmembrane helix</keyword>
<comment type="subcellular location">
    <subcellularLocation>
        <location evidence="1 6">Membrane</location>
        <topology evidence="1 6">Multi-pass membrane protein</topology>
    </subcellularLocation>
</comment>
<feature type="region of interest" description="Disordered" evidence="7">
    <location>
        <begin position="339"/>
        <end position="400"/>
    </location>
</feature>
<dbReference type="Pfam" id="PF00892">
    <property type="entry name" value="EamA"/>
    <property type="match status" value="2"/>
</dbReference>
<dbReference type="GO" id="GO:0016020">
    <property type="term" value="C:membrane"/>
    <property type="evidence" value="ECO:0007669"/>
    <property type="project" value="UniProtKB-SubCell"/>
</dbReference>
<accession>A0A6P3YST7</accession>
<feature type="transmembrane region" description="Helical" evidence="6">
    <location>
        <begin position="315"/>
        <end position="332"/>
    </location>
</feature>
<evidence type="ECO:0000256" key="3">
    <source>
        <dbReference type="ARBA" id="ARBA00022692"/>
    </source>
</evidence>